<dbReference type="PANTHER" id="PTHR42071">
    <property type="entry name" value="PROTOGLOBIN DOMAIN-CONTAINING PROTEIN"/>
    <property type="match status" value="1"/>
</dbReference>
<accession>A0A4Y9Z489</accession>
<evidence type="ECO:0000313" key="4">
    <source>
        <dbReference type="Proteomes" id="UP000298390"/>
    </source>
</evidence>
<dbReference type="InterPro" id="IPR012292">
    <property type="entry name" value="Globin/Proto"/>
</dbReference>
<dbReference type="Proteomes" id="UP000298390">
    <property type="component" value="Unassembled WGS sequence"/>
</dbReference>
<dbReference type="InterPro" id="IPR044398">
    <property type="entry name" value="Globin-sensor_dom"/>
</dbReference>
<sequence>MSAFDFDSYSRDTTCPFAQYGHLAERPSLDDSSERTNTPTTDSSSTLLRSTSSASSCPVFVQEIDPVLLKNSLEDRVAYLTDFVNFSSHDSDVITSIAPHVNAVIPGMVDELYSKLFEFDITKKVFMTRNQGFDGPLPEKLEDLTLDSAQIVFRKVGAVQLMDERRPDTLLCQVFMKAWARRVLTADYSKGKTWAYMDKVGIMHTGVSPFKHQRALGIAPLNVPYRDCALLLSVVQNVLQTAILRLPDETASMQTKIDAVSAINKVIWIQNDLFARHYIDE</sequence>
<reference evidence="3 4" key="1">
    <citation type="submission" date="2019-01" db="EMBL/GenBank/DDBJ databases">
        <title>Genome sequencing of the rare red list fungi Fomitopsis rosea.</title>
        <authorList>
            <person name="Buettner E."/>
            <person name="Kellner H."/>
        </authorList>
    </citation>
    <scope>NUCLEOTIDE SEQUENCE [LARGE SCALE GENOMIC DNA]</scope>
    <source>
        <strain evidence="3 4">DSM 105464</strain>
    </source>
</reference>
<dbReference type="Pfam" id="PF11563">
    <property type="entry name" value="Protoglobin"/>
    <property type="match status" value="1"/>
</dbReference>
<feature type="domain" description="Globin-sensor" evidence="2">
    <location>
        <begin position="74"/>
        <end position="281"/>
    </location>
</feature>
<evidence type="ECO:0000256" key="1">
    <source>
        <dbReference type="SAM" id="MobiDB-lite"/>
    </source>
</evidence>
<dbReference type="GO" id="GO:0019825">
    <property type="term" value="F:oxygen binding"/>
    <property type="evidence" value="ECO:0007669"/>
    <property type="project" value="InterPro"/>
</dbReference>
<protein>
    <recommendedName>
        <fullName evidence="2">Globin-sensor domain-containing protein</fullName>
    </recommendedName>
</protein>
<gene>
    <name evidence="3" type="ORF">EVJ58_g416</name>
</gene>
<organism evidence="3 4">
    <name type="scientific">Rhodofomes roseus</name>
    <dbReference type="NCBI Taxonomy" id="34475"/>
    <lineage>
        <taxon>Eukaryota</taxon>
        <taxon>Fungi</taxon>
        <taxon>Dikarya</taxon>
        <taxon>Basidiomycota</taxon>
        <taxon>Agaricomycotina</taxon>
        <taxon>Agaricomycetes</taxon>
        <taxon>Polyporales</taxon>
        <taxon>Rhodofomes</taxon>
    </lineage>
</organism>
<dbReference type="EMBL" id="SEKV01000010">
    <property type="protein sequence ID" value="TFY69402.1"/>
    <property type="molecule type" value="Genomic_DNA"/>
</dbReference>
<dbReference type="AlphaFoldDB" id="A0A4Y9Z489"/>
<dbReference type="GO" id="GO:0020037">
    <property type="term" value="F:heme binding"/>
    <property type="evidence" value="ECO:0007669"/>
    <property type="project" value="InterPro"/>
</dbReference>
<feature type="region of interest" description="Disordered" evidence="1">
    <location>
        <begin position="26"/>
        <end position="50"/>
    </location>
</feature>
<proteinExistence type="predicted"/>
<evidence type="ECO:0000259" key="2">
    <source>
        <dbReference type="Pfam" id="PF11563"/>
    </source>
</evidence>
<name>A0A4Y9Z489_9APHY</name>
<comment type="caution">
    <text evidence="3">The sequence shown here is derived from an EMBL/GenBank/DDBJ whole genome shotgun (WGS) entry which is preliminary data.</text>
</comment>
<evidence type="ECO:0000313" key="3">
    <source>
        <dbReference type="EMBL" id="TFY69402.1"/>
    </source>
</evidence>
<dbReference type="Gene3D" id="1.10.490.10">
    <property type="entry name" value="Globins"/>
    <property type="match status" value="1"/>
</dbReference>
<feature type="compositionally biased region" description="Low complexity" evidence="1">
    <location>
        <begin position="36"/>
        <end position="50"/>
    </location>
</feature>
<dbReference type="PANTHER" id="PTHR42071:SF1">
    <property type="entry name" value="GLOBIN-SENSOR DOMAIN-CONTAINING PROTEIN"/>
    <property type="match status" value="1"/>
</dbReference>